<reference evidence="2 3" key="1">
    <citation type="submission" date="2020-04" db="EMBL/GenBank/DDBJ databases">
        <authorList>
            <person name="Basu S."/>
            <person name="Maruthanayagam V."/>
            <person name="Chakraborty S."/>
            <person name="Pramanik A."/>
            <person name="Mukherjee J."/>
            <person name="Brink B."/>
        </authorList>
    </citation>
    <scope>NUCLEOTIDE SEQUENCE [LARGE SCALE GENOMIC DNA]</scope>
    <source>
        <strain evidence="2 3">AP17</strain>
    </source>
</reference>
<organism evidence="2 3">
    <name type="scientific">Oxynema aestuarii AP17</name>
    <dbReference type="NCBI Taxonomy" id="2064643"/>
    <lineage>
        <taxon>Bacteria</taxon>
        <taxon>Bacillati</taxon>
        <taxon>Cyanobacteriota</taxon>
        <taxon>Cyanophyceae</taxon>
        <taxon>Oscillatoriophycideae</taxon>
        <taxon>Oscillatoriales</taxon>
        <taxon>Oscillatoriaceae</taxon>
        <taxon>Oxynema</taxon>
        <taxon>Oxynema aestuarii</taxon>
    </lineage>
</organism>
<evidence type="ECO:0000313" key="2">
    <source>
        <dbReference type="EMBL" id="QIZ70195.1"/>
    </source>
</evidence>
<feature type="compositionally biased region" description="Basic and acidic residues" evidence="1">
    <location>
        <begin position="13"/>
        <end position="23"/>
    </location>
</feature>
<evidence type="ECO:0000313" key="3">
    <source>
        <dbReference type="Proteomes" id="UP000500857"/>
    </source>
</evidence>
<proteinExistence type="predicted"/>
<dbReference type="EMBL" id="CP051167">
    <property type="protein sequence ID" value="QIZ70195.1"/>
    <property type="molecule type" value="Genomic_DNA"/>
</dbReference>
<dbReference type="KEGG" id="oxy:HCG48_06110"/>
<dbReference type="Proteomes" id="UP000500857">
    <property type="component" value="Chromosome"/>
</dbReference>
<feature type="region of interest" description="Disordered" evidence="1">
    <location>
        <begin position="1"/>
        <end position="23"/>
    </location>
</feature>
<keyword evidence="3" id="KW-1185">Reference proteome</keyword>
<dbReference type="RefSeq" id="WP_168568350.1">
    <property type="nucleotide sequence ID" value="NZ_CP051167.1"/>
</dbReference>
<name>A0A6H1TUV0_9CYAN</name>
<accession>A0A6H1TUV0</accession>
<dbReference type="AlphaFoldDB" id="A0A6H1TUV0"/>
<evidence type="ECO:0000256" key="1">
    <source>
        <dbReference type="SAM" id="MobiDB-lite"/>
    </source>
</evidence>
<gene>
    <name evidence="2" type="ORF">HCG48_06110</name>
</gene>
<sequence length="92" mass="10389">MSRLPSNLLFPGDRPRARRDEFDRPKGEEEVILFEAFAEIERVGFAARAFRADEDGGGISATRSRNLPLDILSQPECDDSLDELNSLKRKPL</sequence>
<protein>
    <submittedName>
        <fullName evidence="2">Uncharacterized protein</fullName>
    </submittedName>
</protein>